<dbReference type="PROSITE" id="PS51635">
    <property type="entry name" value="PNPLA"/>
    <property type="match status" value="1"/>
</dbReference>
<dbReference type="InterPro" id="IPR002641">
    <property type="entry name" value="PNPLA_dom"/>
</dbReference>
<feature type="active site" description="Nucleophile" evidence="4">
    <location>
        <position position="38"/>
    </location>
</feature>
<dbReference type="GO" id="GO:0016042">
    <property type="term" value="P:lipid catabolic process"/>
    <property type="evidence" value="ECO:0007669"/>
    <property type="project" value="UniProtKB-UniRule"/>
</dbReference>
<sequence>MKTGLVLEGGAMRGMFTAGVLDSWMDEQISFDGIVGVSAGALFGINAPAGQKGRAIRYNLKYIRDKRYMGLRSLLTTGNLINADFAFYEVSSKLDIFDEAAFQRSGVDFYAAVTDLHTGAPEYIRITEPFRQMEVLRATSAMPYVSRPVELDGRFYLDGGVSDSIPVHFCKSLGYDKTVLVLTRPLEYRKERPAAWLQRFNRLYYHRYPAFAESLNRRWEVYNRQVEEIIGMEQRGELFVVRPNGPLPIRRVEKDPAKLQAVYDLGAEAGRASLSGLKEYLLTHE</sequence>
<reference evidence="7" key="1">
    <citation type="submission" date="2018-12" db="EMBL/GenBank/DDBJ databases">
        <title>Dusodibacter welbiota gen. nov., sp. nov., isolated from human faeces and emended description of the Oscillibacter genus.</title>
        <authorList>
            <person name="Le Roy T."/>
            <person name="Van der Smissen P."/>
            <person name="Delzenne N."/>
            <person name="Muccioli G."/>
            <person name="Collet J.F."/>
            <person name="Cani P.D."/>
        </authorList>
    </citation>
    <scope>NUCLEOTIDE SEQUENCE [LARGE SCALE GENOMIC DNA]</scope>
    <source>
        <strain evidence="7">J115</strain>
    </source>
</reference>
<evidence type="ECO:0000256" key="4">
    <source>
        <dbReference type="PROSITE-ProRule" id="PRU01161"/>
    </source>
</evidence>
<evidence type="ECO:0000259" key="5">
    <source>
        <dbReference type="PROSITE" id="PS51635"/>
    </source>
</evidence>
<evidence type="ECO:0000256" key="2">
    <source>
        <dbReference type="ARBA" id="ARBA00022963"/>
    </source>
</evidence>
<dbReference type="Proteomes" id="UP000298642">
    <property type="component" value="Chromosome"/>
</dbReference>
<dbReference type="InterPro" id="IPR045943">
    <property type="entry name" value="DUF6363"/>
</dbReference>
<dbReference type="Pfam" id="PF01734">
    <property type="entry name" value="Patatin"/>
    <property type="match status" value="1"/>
</dbReference>
<evidence type="ECO:0000256" key="3">
    <source>
        <dbReference type="ARBA" id="ARBA00023098"/>
    </source>
</evidence>
<dbReference type="InterPro" id="IPR050301">
    <property type="entry name" value="NTE"/>
</dbReference>
<comment type="caution">
    <text evidence="4">Lacks conserved residue(s) required for the propagation of feature annotation.</text>
</comment>
<evidence type="ECO:0000313" key="6">
    <source>
        <dbReference type="EMBL" id="QCI60161.1"/>
    </source>
</evidence>
<feature type="domain" description="PNPLA" evidence="5">
    <location>
        <begin position="5"/>
        <end position="171"/>
    </location>
</feature>
<accession>A0A4D7AR44</accession>
<evidence type="ECO:0000256" key="1">
    <source>
        <dbReference type="ARBA" id="ARBA00022801"/>
    </source>
</evidence>
<evidence type="ECO:0000313" key="7">
    <source>
        <dbReference type="Proteomes" id="UP000298642"/>
    </source>
</evidence>
<dbReference type="Gene3D" id="3.40.1090.10">
    <property type="entry name" value="Cytosolic phospholipase A2 catalytic domain"/>
    <property type="match status" value="2"/>
</dbReference>
<proteinExistence type="predicted"/>
<name>A0A4D7AR44_9FIRM</name>
<dbReference type="SUPFAM" id="SSF52151">
    <property type="entry name" value="FabD/lysophospholipase-like"/>
    <property type="match status" value="1"/>
</dbReference>
<dbReference type="GO" id="GO:0016787">
    <property type="term" value="F:hydrolase activity"/>
    <property type="evidence" value="ECO:0007669"/>
    <property type="project" value="UniProtKB-UniRule"/>
</dbReference>
<feature type="active site" description="Proton acceptor" evidence="4">
    <location>
        <position position="158"/>
    </location>
</feature>
<dbReference type="RefSeq" id="WP_021748552.1">
    <property type="nucleotide sequence ID" value="NZ_CP034413.3"/>
</dbReference>
<protein>
    <submittedName>
        <fullName evidence="6">Patatin family protein</fullName>
    </submittedName>
</protein>
<dbReference type="PANTHER" id="PTHR14226:SF25">
    <property type="entry name" value="PHOSPHOESTERASE"/>
    <property type="match status" value="1"/>
</dbReference>
<dbReference type="PANTHER" id="PTHR14226">
    <property type="entry name" value="NEUROPATHY TARGET ESTERASE/SWISS CHEESE D.MELANOGASTER"/>
    <property type="match status" value="1"/>
</dbReference>
<dbReference type="EMBL" id="CP034413">
    <property type="protein sequence ID" value="QCI60161.1"/>
    <property type="molecule type" value="Genomic_DNA"/>
</dbReference>
<feature type="short sequence motif" description="GXSXG" evidence="4">
    <location>
        <begin position="36"/>
        <end position="40"/>
    </location>
</feature>
<dbReference type="CDD" id="cd07208">
    <property type="entry name" value="Pat_hypo_Ecoli_yjju_like"/>
    <property type="match status" value="1"/>
</dbReference>
<keyword evidence="3 4" id="KW-0443">Lipid metabolism</keyword>
<gene>
    <name evidence="6" type="ORF">EIO64_13855</name>
</gene>
<feature type="short sequence motif" description="DGA/G" evidence="4">
    <location>
        <begin position="158"/>
        <end position="160"/>
    </location>
</feature>
<keyword evidence="2 4" id="KW-0442">Lipid degradation</keyword>
<dbReference type="GeneID" id="89521691"/>
<organism evidence="6 7">
    <name type="scientific">Dysosmobacter welbionis</name>
    <dbReference type="NCBI Taxonomy" id="2093857"/>
    <lineage>
        <taxon>Bacteria</taxon>
        <taxon>Bacillati</taxon>
        <taxon>Bacillota</taxon>
        <taxon>Clostridia</taxon>
        <taxon>Eubacteriales</taxon>
        <taxon>Oscillospiraceae</taxon>
        <taxon>Dysosmobacter</taxon>
    </lineage>
</organism>
<dbReference type="InterPro" id="IPR016035">
    <property type="entry name" value="Acyl_Trfase/lysoPLipase"/>
</dbReference>
<dbReference type="KEGG" id="obj:EIO64_13855"/>
<dbReference type="AlphaFoldDB" id="A0A4D7AR44"/>
<dbReference type="Pfam" id="PF19890">
    <property type="entry name" value="DUF6363"/>
    <property type="match status" value="1"/>
</dbReference>
<keyword evidence="7" id="KW-1185">Reference proteome</keyword>
<keyword evidence="1 4" id="KW-0378">Hydrolase</keyword>
<dbReference type="InterPro" id="IPR037483">
    <property type="entry name" value="YjjU-like"/>
</dbReference>